<organism evidence="3 4">
    <name type="scientific">Flemingia macrophylla</name>
    <dbReference type="NCBI Taxonomy" id="520843"/>
    <lineage>
        <taxon>Eukaryota</taxon>
        <taxon>Viridiplantae</taxon>
        <taxon>Streptophyta</taxon>
        <taxon>Embryophyta</taxon>
        <taxon>Tracheophyta</taxon>
        <taxon>Spermatophyta</taxon>
        <taxon>Magnoliopsida</taxon>
        <taxon>eudicotyledons</taxon>
        <taxon>Gunneridae</taxon>
        <taxon>Pentapetalae</taxon>
        <taxon>rosids</taxon>
        <taxon>fabids</taxon>
        <taxon>Fabales</taxon>
        <taxon>Fabaceae</taxon>
        <taxon>Papilionoideae</taxon>
        <taxon>50 kb inversion clade</taxon>
        <taxon>NPAAA clade</taxon>
        <taxon>indigoferoid/millettioid clade</taxon>
        <taxon>Phaseoleae</taxon>
        <taxon>Flemingia</taxon>
    </lineage>
</organism>
<keyword evidence="4" id="KW-1185">Reference proteome</keyword>
<evidence type="ECO:0000313" key="4">
    <source>
        <dbReference type="Proteomes" id="UP001603857"/>
    </source>
</evidence>
<gene>
    <name evidence="3" type="ORF">Fmac_016070</name>
</gene>
<evidence type="ECO:0000313" key="3">
    <source>
        <dbReference type="EMBL" id="KAL2334857.1"/>
    </source>
</evidence>
<reference evidence="3 4" key="1">
    <citation type="submission" date="2024-08" db="EMBL/GenBank/DDBJ databases">
        <title>Insights into the chromosomal genome structure of Flemingia macrophylla.</title>
        <authorList>
            <person name="Ding Y."/>
            <person name="Zhao Y."/>
            <person name="Bi W."/>
            <person name="Wu M."/>
            <person name="Zhao G."/>
            <person name="Gong Y."/>
            <person name="Li W."/>
            <person name="Zhang P."/>
        </authorList>
    </citation>
    <scope>NUCLEOTIDE SEQUENCE [LARGE SCALE GENOMIC DNA]</scope>
    <source>
        <strain evidence="3">DYQJB</strain>
        <tissue evidence="3">Leaf</tissue>
    </source>
</reference>
<dbReference type="InterPro" id="IPR056775">
    <property type="entry name" value="YABBY_C"/>
</dbReference>
<dbReference type="AlphaFoldDB" id="A0ABD1MGB3"/>
<protein>
    <recommendedName>
        <fullName evidence="2">YABBY protein C-terminal domain-containing protein</fullName>
    </recommendedName>
</protein>
<name>A0ABD1MGB3_9FABA</name>
<feature type="region of interest" description="Disordered" evidence="1">
    <location>
        <begin position="1"/>
        <end position="26"/>
    </location>
</feature>
<sequence>MELEDNPSKRHAFPPQRAREGGGVIQGTTTSCSILSRVLNLTTLFMVHAAVLFDPTKEEHQQKAERHDQFMVHAGTCTGDHGVGTGKMKAISFRKQDFTCEDIQRNMANNPDISNSEAFNTVAKYWAHFPHLFWADVRK</sequence>
<dbReference type="EMBL" id="JBGMDY010000005">
    <property type="protein sequence ID" value="KAL2334857.1"/>
    <property type="molecule type" value="Genomic_DNA"/>
</dbReference>
<dbReference type="Proteomes" id="UP001603857">
    <property type="component" value="Unassembled WGS sequence"/>
</dbReference>
<evidence type="ECO:0000259" key="2">
    <source>
        <dbReference type="Pfam" id="PF04690"/>
    </source>
</evidence>
<evidence type="ECO:0000256" key="1">
    <source>
        <dbReference type="SAM" id="MobiDB-lite"/>
    </source>
</evidence>
<dbReference type="Pfam" id="PF04690">
    <property type="entry name" value="YABBY"/>
    <property type="match status" value="1"/>
</dbReference>
<comment type="caution">
    <text evidence="3">The sequence shown here is derived from an EMBL/GenBank/DDBJ whole genome shotgun (WGS) entry which is preliminary data.</text>
</comment>
<feature type="domain" description="YABBY protein C-terminal" evidence="2">
    <location>
        <begin position="98"/>
        <end position="132"/>
    </location>
</feature>
<accession>A0ABD1MGB3</accession>
<proteinExistence type="predicted"/>